<name>A0A225DHG8_9BACT</name>
<dbReference type="AlphaFoldDB" id="A0A225DHG8"/>
<protein>
    <recommendedName>
        <fullName evidence="5">Death on curing protein, Doc toxin</fullName>
    </recommendedName>
</protein>
<comment type="similarity">
    <text evidence="1">Belongs to the RelE toxin family.</text>
</comment>
<dbReference type="Proteomes" id="UP000214646">
    <property type="component" value="Unassembled WGS sequence"/>
</dbReference>
<evidence type="ECO:0008006" key="5">
    <source>
        <dbReference type="Google" id="ProtNLM"/>
    </source>
</evidence>
<evidence type="ECO:0000313" key="4">
    <source>
        <dbReference type="Proteomes" id="UP000214646"/>
    </source>
</evidence>
<proteinExistence type="inferred from homology"/>
<dbReference type="InterPro" id="IPR007712">
    <property type="entry name" value="RelE/ParE_toxin"/>
</dbReference>
<dbReference type="Gene3D" id="3.30.2310.20">
    <property type="entry name" value="RelE-like"/>
    <property type="match status" value="1"/>
</dbReference>
<comment type="caution">
    <text evidence="3">The sequence shown here is derived from an EMBL/GenBank/DDBJ whole genome shotgun (WGS) entry which is preliminary data.</text>
</comment>
<organism evidence="3 4">
    <name type="scientific">Fimbriiglobus ruber</name>
    <dbReference type="NCBI Taxonomy" id="1908690"/>
    <lineage>
        <taxon>Bacteria</taxon>
        <taxon>Pseudomonadati</taxon>
        <taxon>Planctomycetota</taxon>
        <taxon>Planctomycetia</taxon>
        <taxon>Gemmatales</taxon>
        <taxon>Gemmataceae</taxon>
        <taxon>Fimbriiglobus</taxon>
    </lineage>
</organism>
<dbReference type="InterPro" id="IPR051803">
    <property type="entry name" value="TA_system_RelE-like_toxin"/>
</dbReference>
<sequence length="99" mass="11335">MMSLPVILRSAADADIQAAYDEFEQAQAGLGNRFVARVREMLERIEAMPDMYGKVWQDVRAARLRKFRQVVYYVVFADRVEVLAVLHGSQDASVWQSRA</sequence>
<dbReference type="Pfam" id="PF05016">
    <property type="entry name" value="ParE_toxin"/>
    <property type="match status" value="1"/>
</dbReference>
<dbReference type="InterPro" id="IPR035093">
    <property type="entry name" value="RelE/ParE_toxin_dom_sf"/>
</dbReference>
<dbReference type="EMBL" id="NIDE01000014">
    <property type="protein sequence ID" value="OWK38008.1"/>
    <property type="molecule type" value="Genomic_DNA"/>
</dbReference>
<evidence type="ECO:0000256" key="1">
    <source>
        <dbReference type="ARBA" id="ARBA00006226"/>
    </source>
</evidence>
<accession>A0A225DHG8</accession>
<gene>
    <name evidence="3" type="ORF">FRUB_07128</name>
</gene>
<evidence type="ECO:0000313" key="3">
    <source>
        <dbReference type="EMBL" id="OWK38008.1"/>
    </source>
</evidence>
<reference evidence="4" key="1">
    <citation type="submission" date="2017-06" db="EMBL/GenBank/DDBJ databases">
        <title>Genome analysis of Fimbriiglobus ruber SP5, the first member of the order Planctomycetales with confirmed chitinolytic capability.</title>
        <authorList>
            <person name="Ravin N.V."/>
            <person name="Rakitin A.L."/>
            <person name="Ivanova A.A."/>
            <person name="Beletsky A.V."/>
            <person name="Kulichevskaya I.S."/>
            <person name="Mardanov A.V."/>
            <person name="Dedysh S.N."/>
        </authorList>
    </citation>
    <scope>NUCLEOTIDE SEQUENCE [LARGE SCALE GENOMIC DNA]</scope>
    <source>
        <strain evidence="4">SP5</strain>
    </source>
</reference>
<keyword evidence="4" id="KW-1185">Reference proteome</keyword>
<dbReference type="PANTHER" id="PTHR33755:SF8">
    <property type="entry name" value="TOXIN PARE2"/>
    <property type="match status" value="1"/>
</dbReference>
<evidence type="ECO:0000256" key="2">
    <source>
        <dbReference type="ARBA" id="ARBA00022649"/>
    </source>
</evidence>
<keyword evidence="2" id="KW-1277">Toxin-antitoxin system</keyword>
<dbReference type="PANTHER" id="PTHR33755">
    <property type="entry name" value="TOXIN PARE1-RELATED"/>
    <property type="match status" value="1"/>
</dbReference>